<reference evidence="4 5" key="1">
    <citation type="submission" date="2024-03" db="EMBL/GenBank/DDBJ databases">
        <title>Bacilli Hybrid Assemblies.</title>
        <authorList>
            <person name="Kovac J."/>
        </authorList>
    </citation>
    <scope>NUCLEOTIDE SEQUENCE [LARGE SCALE GENOMIC DNA]</scope>
    <source>
        <strain evidence="4 5">FSL R7-0666</strain>
    </source>
</reference>
<keyword evidence="2" id="KW-1133">Transmembrane helix</keyword>
<evidence type="ECO:0000259" key="3">
    <source>
        <dbReference type="Pfam" id="PF09335"/>
    </source>
</evidence>
<comment type="caution">
    <text evidence="4">The sequence shown here is derived from an EMBL/GenBank/DDBJ whole genome shotgun (WGS) entry which is preliminary data.</text>
</comment>
<proteinExistence type="inferred from homology"/>
<name>A0ABU9VIK3_9BACI</name>
<dbReference type="Pfam" id="PF09335">
    <property type="entry name" value="VTT_dom"/>
    <property type="match status" value="1"/>
</dbReference>
<feature type="transmembrane region" description="Helical" evidence="2">
    <location>
        <begin position="53"/>
        <end position="73"/>
    </location>
</feature>
<keyword evidence="5" id="KW-1185">Reference proteome</keyword>
<organism evidence="4 5">
    <name type="scientific">Alkalicoccobacillus gibsonii</name>
    <dbReference type="NCBI Taxonomy" id="79881"/>
    <lineage>
        <taxon>Bacteria</taxon>
        <taxon>Bacillati</taxon>
        <taxon>Bacillota</taxon>
        <taxon>Bacilli</taxon>
        <taxon>Bacillales</taxon>
        <taxon>Bacillaceae</taxon>
        <taxon>Alkalicoccobacillus</taxon>
    </lineage>
</organism>
<dbReference type="PANTHER" id="PTHR42709">
    <property type="entry name" value="ALKALINE PHOSPHATASE LIKE PROTEIN"/>
    <property type="match status" value="1"/>
</dbReference>
<evidence type="ECO:0000313" key="5">
    <source>
        <dbReference type="Proteomes" id="UP001418796"/>
    </source>
</evidence>
<dbReference type="PANTHER" id="PTHR42709:SF9">
    <property type="entry name" value="ALKALINE PHOSPHATASE LIKE PROTEIN"/>
    <property type="match status" value="1"/>
</dbReference>
<feature type="transmembrane region" description="Helical" evidence="2">
    <location>
        <begin position="140"/>
        <end position="160"/>
    </location>
</feature>
<evidence type="ECO:0000256" key="2">
    <source>
        <dbReference type="SAM" id="Phobius"/>
    </source>
</evidence>
<feature type="domain" description="VTT" evidence="3">
    <location>
        <begin position="32"/>
        <end position="157"/>
    </location>
</feature>
<dbReference type="InterPro" id="IPR032816">
    <property type="entry name" value="VTT_dom"/>
</dbReference>
<feature type="transmembrane region" description="Helical" evidence="2">
    <location>
        <begin position="172"/>
        <end position="189"/>
    </location>
</feature>
<feature type="transmembrane region" description="Helical" evidence="2">
    <location>
        <begin position="12"/>
        <end position="33"/>
    </location>
</feature>
<keyword evidence="2" id="KW-0472">Membrane</keyword>
<dbReference type="EMBL" id="JBCITK010000001">
    <property type="protein sequence ID" value="MEN0643674.1"/>
    <property type="molecule type" value="Genomic_DNA"/>
</dbReference>
<comment type="similarity">
    <text evidence="1">Belongs to the DedA family.</text>
</comment>
<accession>A0ABU9VIK3</accession>
<sequence>MDWISETINYVLPYGYTALFICFAIGLFIFPVPNEVLLMTGGWMVTLTYVEPLPTFLTIFAAVICHGTIWYSIGARMNRTVSNQNRFGARWKQRAEDSTKMINRHGKRALLFSYYLPFVRHAVPLGVGASSIRYVTFATYAFLSASIWVGVYFTIGYFFGQMIGQIQYILEHVTYMVLVGCVALAFFVYRKAKKNELDKMVQKI</sequence>
<dbReference type="InterPro" id="IPR051311">
    <property type="entry name" value="DedA_domain"/>
</dbReference>
<dbReference type="RefSeq" id="WP_343130563.1">
    <property type="nucleotide sequence ID" value="NZ_JBCITK010000001.1"/>
</dbReference>
<protein>
    <submittedName>
        <fullName evidence="4">DedA family protein</fullName>
    </submittedName>
</protein>
<gene>
    <name evidence="4" type="ORF">MKY91_11000</name>
</gene>
<keyword evidence="2" id="KW-0812">Transmembrane</keyword>
<dbReference type="Proteomes" id="UP001418796">
    <property type="component" value="Unassembled WGS sequence"/>
</dbReference>
<evidence type="ECO:0000313" key="4">
    <source>
        <dbReference type="EMBL" id="MEN0643674.1"/>
    </source>
</evidence>
<evidence type="ECO:0000256" key="1">
    <source>
        <dbReference type="ARBA" id="ARBA00010792"/>
    </source>
</evidence>